<sequence>MMISDDLWGAFSLSIIDFILSFVFIGGVGAVLYLFPYLNKLGEVNEEDHY</sequence>
<dbReference type="RefSeq" id="WP_155909581.1">
    <property type="nucleotide sequence ID" value="NZ_CASFMS010000028.1"/>
</dbReference>
<evidence type="ECO:0000313" key="3">
    <source>
        <dbReference type="Proteomes" id="UP000215383"/>
    </source>
</evidence>
<dbReference type="GeneID" id="78507799"/>
<proteinExistence type="predicted"/>
<accession>A0A239U125</accession>
<dbReference type="EMBL" id="LT906446">
    <property type="protein sequence ID" value="SNV03545.1"/>
    <property type="molecule type" value="Genomic_DNA"/>
</dbReference>
<keyword evidence="1" id="KW-0812">Transmembrane</keyword>
<feature type="transmembrane region" description="Helical" evidence="1">
    <location>
        <begin position="7"/>
        <end position="35"/>
    </location>
</feature>
<keyword evidence="1" id="KW-1133">Transmembrane helix</keyword>
<gene>
    <name evidence="2" type="ORF">SAMEA4364220_01810</name>
</gene>
<evidence type="ECO:0000313" key="2">
    <source>
        <dbReference type="EMBL" id="SNV03545.1"/>
    </source>
</evidence>
<dbReference type="Proteomes" id="UP000215383">
    <property type="component" value="Chromosome 1"/>
</dbReference>
<organism evidence="2 3">
    <name type="scientific">Megamonas hypermegale</name>
    <dbReference type="NCBI Taxonomy" id="158847"/>
    <lineage>
        <taxon>Bacteria</taxon>
        <taxon>Bacillati</taxon>
        <taxon>Bacillota</taxon>
        <taxon>Negativicutes</taxon>
        <taxon>Selenomonadales</taxon>
        <taxon>Selenomonadaceae</taxon>
        <taxon>Megamonas</taxon>
    </lineage>
</organism>
<dbReference type="AlphaFoldDB" id="A0A239U125"/>
<reference evidence="2 3" key="1">
    <citation type="submission" date="2017-06" db="EMBL/GenBank/DDBJ databases">
        <authorList>
            <consortium name="Pathogen Informatics"/>
        </authorList>
    </citation>
    <scope>NUCLEOTIDE SEQUENCE [LARGE SCALE GENOMIC DNA]</scope>
    <source>
        <strain evidence="2 3">NCTC10570</strain>
    </source>
</reference>
<keyword evidence="1" id="KW-0472">Membrane</keyword>
<name>A0A239U125_9FIRM</name>
<evidence type="ECO:0000256" key="1">
    <source>
        <dbReference type="SAM" id="Phobius"/>
    </source>
</evidence>
<protein>
    <submittedName>
        <fullName evidence="2">Uncharacterized protein</fullName>
    </submittedName>
</protein>
<keyword evidence="3" id="KW-1185">Reference proteome</keyword>